<dbReference type="SMART" id="SM00530">
    <property type="entry name" value="HTH_XRE"/>
    <property type="match status" value="1"/>
</dbReference>
<evidence type="ECO:0000313" key="6">
    <source>
        <dbReference type="Proteomes" id="UP000886884"/>
    </source>
</evidence>
<feature type="domain" description="HTH cro/C1-type" evidence="4">
    <location>
        <begin position="4"/>
        <end position="58"/>
    </location>
</feature>
<dbReference type="PANTHER" id="PTHR40661">
    <property type="match status" value="1"/>
</dbReference>
<dbReference type="Gene3D" id="2.10.109.10">
    <property type="entry name" value="Umud Fragment, subunit A"/>
    <property type="match status" value="1"/>
</dbReference>
<dbReference type="Gene3D" id="1.10.260.40">
    <property type="entry name" value="lambda repressor-like DNA-binding domains"/>
    <property type="match status" value="1"/>
</dbReference>
<dbReference type="Pfam" id="PF00717">
    <property type="entry name" value="Peptidase_S24"/>
    <property type="match status" value="1"/>
</dbReference>
<reference evidence="5" key="2">
    <citation type="journal article" date="2021" name="PeerJ">
        <title>Extensive microbial diversity within the chicken gut microbiome revealed by metagenomics and culture.</title>
        <authorList>
            <person name="Gilroy R."/>
            <person name="Ravi A."/>
            <person name="Getino M."/>
            <person name="Pursley I."/>
            <person name="Horton D.L."/>
            <person name="Alikhan N.F."/>
            <person name="Baker D."/>
            <person name="Gharbi K."/>
            <person name="Hall N."/>
            <person name="Watson M."/>
            <person name="Adriaenssens E.M."/>
            <person name="Foster-Nyarko E."/>
            <person name="Jarju S."/>
            <person name="Secka A."/>
            <person name="Antonio M."/>
            <person name="Oren A."/>
            <person name="Chaudhuri R.R."/>
            <person name="La Ragione R."/>
            <person name="Hildebrand F."/>
            <person name="Pallen M.J."/>
        </authorList>
    </citation>
    <scope>NUCLEOTIDE SEQUENCE</scope>
    <source>
        <strain evidence="5">CHK183-6373</strain>
    </source>
</reference>
<protein>
    <submittedName>
        <fullName evidence="5">LexA family transcriptional regulator</fullName>
    </submittedName>
</protein>
<dbReference type="CDD" id="cd06529">
    <property type="entry name" value="S24_LexA-like"/>
    <property type="match status" value="1"/>
</dbReference>
<dbReference type="PROSITE" id="PS50943">
    <property type="entry name" value="HTH_CROC1"/>
    <property type="match status" value="1"/>
</dbReference>
<dbReference type="SUPFAM" id="SSF51306">
    <property type="entry name" value="LexA/Signal peptidase"/>
    <property type="match status" value="1"/>
</dbReference>
<evidence type="ECO:0000259" key="4">
    <source>
        <dbReference type="PROSITE" id="PS50943"/>
    </source>
</evidence>
<sequence length="231" mass="25209">MERIQELRKQRGLSQAALGEKLGVKQNTISQWESGARHLDDKTLSLLADVFGVSVDSLLGRAQNEWLQPLLEAYLRAPDWVRHRVCRTLGIEYLRPAAAPGWVTRPIYRDPAAAGVPLDASPDWETVDFPAGDVPKEALFGVRIQGDSMEPAIHDGQIAWVDGREELSDGEIGIFMLESGAVCKRLRLGANGRALRLESLNPAYAPISGKALAGLQARGRVIGTAWPPDKG</sequence>
<proteinExistence type="predicted"/>
<dbReference type="AlphaFoldDB" id="A0A9D1P7M8"/>
<evidence type="ECO:0000256" key="3">
    <source>
        <dbReference type="ARBA" id="ARBA00023163"/>
    </source>
</evidence>
<gene>
    <name evidence="5" type="ORF">IAA64_06505</name>
</gene>
<dbReference type="SUPFAM" id="SSF47413">
    <property type="entry name" value="lambda repressor-like DNA-binding domains"/>
    <property type="match status" value="1"/>
</dbReference>
<dbReference type="InterPro" id="IPR039418">
    <property type="entry name" value="LexA-like"/>
</dbReference>
<dbReference type="GO" id="GO:0003677">
    <property type="term" value="F:DNA binding"/>
    <property type="evidence" value="ECO:0007669"/>
    <property type="project" value="UniProtKB-KW"/>
</dbReference>
<evidence type="ECO:0000256" key="2">
    <source>
        <dbReference type="ARBA" id="ARBA00023125"/>
    </source>
</evidence>
<keyword evidence="2" id="KW-0238">DNA-binding</keyword>
<reference evidence="5" key="1">
    <citation type="submission" date="2020-10" db="EMBL/GenBank/DDBJ databases">
        <authorList>
            <person name="Gilroy R."/>
        </authorList>
    </citation>
    <scope>NUCLEOTIDE SEQUENCE</scope>
    <source>
        <strain evidence="5">CHK183-6373</strain>
    </source>
</reference>
<dbReference type="InterPro" id="IPR036286">
    <property type="entry name" value="LexA/Signal_pep-like_sf"/>
</dbReference>
<keyword evidence="1" id="KW-0805">Transcription regulation</keyword>
<dbReference type="Proteomes" id="UP000886884">
    <property type="component" value="Unassembled WGS sequence"/>
</dbReference>
<name>A0A9D1P7M8_9FIRM</name>
<dbReference type="PANTHER" id="PTHR40661:SF3">
    <property type="entry name" value="FELS-1 PROPHAGE TRANSCRIPTIONAL REGULATOR"/>
    <property type="match status" value="1"/>
</dbReference>
<dbReference type="InterPro" id="IPR015927">
    <property type="entry name" value="Peptidase_S24_S26A/B/C"/>
</dbReference>
<dbReference type="CDD" id="cd00093">
    <property type="entry name" value="HTH_XRE"/>
    <property type="match status" value="1"/>
</dbReference>
<dbReference type="Pfam" id="PF01381">
    <property type="entry name" value="HTH_3"/>
    <property type="match status" value="1"/>
</dbReference>
<dbReference type="InterPro" id="IPR001387">
    <property type="entry name" value="Cro/C1-type_HTH"/>
</dbReference>
<dbReference type="EMBL" id="DVOT01000123">
    <property type="protein sequence ID" value="HIV27602.1"/>
    <property type="molecule type" value="Genomic_DNA"/>
</dbReference>
<evidence type="ECO:0000256" key="1">
    <source>
        <dbReference type="ARBA" id="ARBA00023015"/>
    </source>
</evidence>
<evidence type="ECO:0000313" key="5">
    <source>
        <dbReference type="EMBL" id="HIV27602.1"/>
    </source>
</evidence>
<comment type="caution">
    <text evidence="5">The sequence shown here is derived from an EMBL/GenBank/DDBJ whole genome shotgun (WGS) entry which is preliminary data.</text>
</comment>
<accession>A0A9D1P7M8</accession>
<organism evidence="5 6">
    <name type="scientific">Candidatus Ornithocaccomicrobium faecavium</name>
    <dbReference type="NCBI Taxonomy" id="2840890"/>
    <lineage>
        <taxon>Bacteria</taxon>
        <taxon>Bacillati</taxon>
        <taxon>Bacillota</taxon>
        <taxon>Clostridia</taxon>
        <taxon>Candidatus Ornithocaccomicrobium</taxon>
    </lineage>
</organism>
<keyword evidence="3" id="KW-0804">Transcription</keyword>
<dbReference type="InterPro" id="IPR010982">
    <property type="entry name" value="Lambda_DNA-bd_dom_sf"/>
</dbReference>